<dbReference type="EMBL" id="CM044702">
    <property type="protein sequence ID" value="KAI5676473.1"/>
    <property type="molecule type" value="Genomic_DNA"/>
</dbReference>
<sequence length="323" mass="37415">MACNQHEEVTTDKSFQQIISTLPVNLDDGVCKYKGFWFPIRLMERILSLEESFKCKETDVLICGFTKTGTTWLKSLCFAISTRTNFDAFTTPLRSYLCHDIIPFIEFQTNQEEKNPKKSPYQEQFPLFSTHLPFCLLSESVKSSGCKIIYICRDPKDTLVSLWHFVNRLGNDQTLDSVFKCFSEGNNGWGPYWEHVLEYWKASIEMPEKILFLKYEDLKNDTVFYVRRIAEFIGKPFSNKEEEEGMAEKIAKFCRFESMSNLEVNKSKGPRPHGPFEVNNNAFFRKGIVGDWRNALTAEMIEKIDEITEKKMSVSGFKFGASV</sequence>
<protein>
    <submittedName>
        <fullName evidence="1">Uncharacterized protein</fullName>
    </submittedName>
</protein>
<dbReference type="Proteomes" id="UP001060085">
    <property type="component" value="Linkage Group LG02"/>
</dbReference>
<evidence type="ECO:0000313" key="2">
    <source>
        <dbReference type="Proteomes" id="UP001060085"/>
    </source>
</evidence>
<keyword evidence="2" id="KW-1185">Reference proteome</keyword>
<accession>A0ACC0BV66</accession>
<name>A0ACC0BV66_CATRO</name>
<evidence type="ECO:0000313" key="1">
    <source>
        <dbReference type="EMBL" id="KAI5676473.1"/>
    </source>
</evidence>
<proteinExistence type="predicted"/>
<comment type="caution">
    <text evidence="1">The sequence shown here is derived from an EMBL/GenBank/DDBJ whole genome shotgun (WGS) entry which is preliminary data.</text>
</comment>
<reference evidence="2" key="1">
    <citation type="journal article" date="2023" name="Nat. Plants">
        <title>Single-cell RNA sequencing provides a high-resolution roadmap for understanding the multicellular compartmentation of specialized metabolism.</title>
        <authorList>
            <person name="Sun S."/>
            <person name="Shen X."/>
            <person name="Li Y."/>
            <person name="Li Y."/>
            <person name="Wang S."/>
            <person name="Li R."/>
            <person name="Zhang H."/>
            <person name="Shen G."/>
            <person name="Guo B."/>
            <person name="Wei J."/>
            <person name="Xu J."/>
            <person name="St-Pierre B."/>
            <person name="Chen S."/>
            <person name="Sun C."/>
        </authorList>
    </citation>
    <scope>NUCLEOTIDE SEQUENCE [LARGE SCALE GENOMIC DNA]</scope>
</reference>
<gene>
    <name evidence="1" type="ORF">M9H77_07423</name>
</gene>
<organism evidence="1 2">
    <name type="scientific">Catharanthus roseus</name>
    <name type="common">Madagascar periwinkle</name>
    <name type="synonym">Vinca rosea</name>
    <dbReference type="NCBI Taxonomy" id="4058"/>
    <lineage>
        <taxon>Eukaryota</taxon>
        <taxon>Viridiplantae</taxon>
        <taxon>Streptophyta</taxon>
        <taxon>Embryophyta</taxon>
        <taxon>Tracheophyta</taxon>
        <taxon>Spermatophyta</taxon>
        <taxon>Magnoliopsida</taxon>
        <taxon>eudicotyledons</taxon>
        <taxon>Gunneridae</taxon>
        <taxon>Pentapetalae</taxon>
        <taxon>asterids</taxon>
        <taxon>lamiids</taxon>
        <taxon>Gentianales</taxon>
        <taxon>Apocynaceae</taxon>
        <taxon>Rauvolfioideae</taxon>
        <taxon>Vinceae</taxon>
        <taxon>Catharanthinae</taxon>
        <taxon>Catharanthus</taxon>
    </lineage>
</organism>